<sequence length="957" mass="102384">MTISRHNLVLLAGVSLLSLGNVAHAQETAAAAQPEAQADTGDAPVEGDRDIVVTGSRVISNGNSSPSPVTVIQTENLLASQPGANLADALNALPVFSGSRGAGSNPSTGGSASGGNGSANQLNLRNLGITRTLVLMDGLRIPPTLFNGAVDVDLIPQMLVQRVDLVTGGVSAVYGSDAVSGVVNYVLDRNFNGLKLEASMGISEYGDARQFDAGVAWGTNLGENGHFEASYQYHDGTGITRRSNRPWMDLVGVAGAGTTALPFTLYTNLRQRDYPAGGVITTGPLTNQVFRTPTTTSAFVNGTATGTAALQVGGDGGDWDSSLLQPLESHQAFARFDYDFSDAVRAYVQFSGTFKRNENWAEYFRLNNVQLTSNNPFLPAALQTQLAAGGTTFRFRKTMSDTIDDRRQHSVSDSDQWMINTGLAGDLGPLKWQFDYIHGRAELKTRVENNLNQQRLAAALDAVVNPANPAQIICQAAIANPATYGSCVPLNPFGPQSESKAALDYVFGTTNYRAVTLMDDISGSVAVSPFDTWAGPINVAVSGEWRRVSFSATSDATSDMFVNCAGIRFNCAATQTNYFLTLPANPNVSQTVWEVAGEADVPLLKDSFIGSLNVNGAVRFTRYNTSGDYVTWKAGADWKLTDTLRFRGTWSRDIRAPTLYELFAERFVVNVVGTDLLTGQSPTIPSINGGNPNLTAEIGKTITGGVVWRATPQLSIALDGYQIVVSDAILAVNGGEPSFQQACYSSGGTSPYCDLQRRPGSFSDTSAANAWTAVYNGLFNISEIKTWGADLEINYNGRVGGMPLNVRLLGAYQPHLWFRQPNVASRDQAGAAFGPVGFAATPTVRLTGFVRLKPDDNVTIDLMQRWRNALKLQNEGIFAAGSNHMAAFGTTSINIAYEIPSKFGEMQFYVNVQNIFDADPPIGAFTGNGTRAGLRDGYAVGDDVRGRYWTAGVKLKM</sequence>
<comment type="caution">
    <text evidence="13">The sequence shown here is derived from an EMBL/GenBank/DDBJ whole genome shotgun (WGS) entry which is preliminary data.</text>
</comment>
<dbReference type="AlphaFoldDB" id="A0A9X2KKL9"/>
<reference evidence="13" key="1">
    <citation type="submission" date="2022-05" db="EMBL/GenBank/DDBJ databases">
        <title>Sphingomonas sp. strain MG17 Genome sequencing and assembly.</title>
        <authorList>
            <person name="Kim I."/>
        </authorList>
    </citation>
    <scope>NUCLEOTIDE SEQUENCE</scope>
    <source>
        <strain evidence="13">MG17</strain>
    </source>
</reference>
<evidence type="ECO:0000256" key="4">
    <source>
        <dbReference type="ARBA" id="ARBA00022692"/>
    </source>
</evidence>
<evidence type="ECO:0000256" key="3">
    <source>
        <dbReference type="ARBA" id="ARBA00022452"/>
    </source>
</evidence>
<dbReference type="EMBL" id="JAMLDX010000003">
    <property type="protein sequence ID" value="MCP3729865.1"/>
    <property type="molecule type" value="Genomic_DNA"/>
</dbReference>
<evidence type="ECO:0000256" key="7">
    <source>
        <dbReference type="ARBA" id="ARBA00023237"/>
    </source>
</evidence>
<organism evidence="13 14">
    <name type="scientific">Sphingomonas tagetis</name>
    <dbReference type="NCBI Taxonomy" id="2949092"/>
    <lineage>
        <taxon>Bacteria</taxon>
        <taxon>Pseudomonadati</taxon>
        <taxon>Pseudomonadota</taxon>
        <taxon>Alphaproteobacteria</taxon>
        <taxon>Sphingomonadales</taxon>
        <taxon>Sphingomonadaceae</taxon>
        <taxon>Sphingomonas</taxon>
    </lineage>
</organism>
<evidence type="ECO:0000313" key="13">
    <source>
        <dbReference type="EMBL" id="MCP3729865.1"/>
    </source>
</evidence>
<dbReference type="PANTHER" id="PTHR47234">
    <property type="match status" value="1"/>
</dbReference>
<feature type="signal peptide" evidence="10">
    <location>
        <begin position="1"/>
        <end position="25"/>
    </location>
</feature>
<feature type="domain" description="TonB-dependent receptor plug" evidence="12">
    <location>
        <begin position="64"/>
        <end position="182"/>
    </location>
</feature>
<comment type="subcellular location">
    <subcellularLocation>
        <location evidence="1 8">Cell outer membrane</location>
        <topology evidence="1 8">Multi-pass membrane protein</topology>
    </subcellularLocation>
</comment>
<dbReference type="InterPro" id="IPR039426">
    <property type="entry name" value="TonB-dep_rcpt-like"/>
</dbReference>
<gene>
    <name evidence="13" type="ORF">M9978_05415</name>
</gene>
<evidence type="ECO:0000256" key="2">
    <source>
        <dbReference type="ARBA" id="ARBA00022448"/>
    </source>
</evidence>
<dbReference type="InterPro" id="IPR036942">
    <property type="entry name" value="Beta-barrel_TonB_sf"/>
</dbReference>
<protein>
    <submittedName>
        <fullName evidence="13">TonB-dependent receptor</fullName>
    </submittedName>
</protein>
<dbReference type="Gene3D" id="2.170.130.10">
    <property type="entry name" value="TonB-dependent receptor, plug domain"/>
    <property type="match status" value="1"/>
</dbReference>
<dbReference type="InterPro" id="IPR037066">
    <property type="entry name" value="Plug_dom_sf"/>
</dbReference>
<evidence type="ECO:0000256" key="1">
    <source>
        <dbReference type="ARBA" id="ARBA00004571"/>
    </source>
</evidence>
<dbReference type="GO" id="GO:0009279">
    <property type="term" value="C:cell outer membrane"/>
    <property type="evidence" value="ECO:0007669"/>
    <property type="project" value="UniProtKB-SubCell"/>
</dbReference>
<dbReference type="Proteomes" id="UP001139451">
    <property type="component" value="Unassembled WGS sequence"/>
</dbReference>
<dbReference type="Gene3D" id="2.40.170.20">
    <property type="entry name" value="TonB-dependent receptor, beta-barrel domain"/>
    <property type="match status" value="1"/>
</dbReference>
<keyword evidence="13" id="KW-0675">Receptor</keyword>
<evidence type="ECO:0000313" key="14">
    <source>
        <dbReference type="Proteomes" id="UP001139451"/>
    </source>
</evidence>
<evidence type="ECO:0000256" key="10">
    <source>
        <dbReference type="SAM" id="SignalP"/>
    </source>
</evidence>
<dbReference type="Pfam" id="PF07715">
    <property type="entry name" value="Plug"/>
    <property type="match status" value="1"/>
</dbReference>
<dbReference type="PANTHER" id="PTHR47234:SF3">
    <property type="entry name" value="SECRETIN_TONB SHORT N-TERMINAL DOMAIN-CONTAINING PROTEIN"/>
    <property type="match status" value="1"/>
</dbReference>
<keyword evidence="2 8" id="KW-0813">Transport</keyword>
<proteinExistence type="inferred from homology"/>
<keyword evidence="10" id="KW-0732">Signal</keyword>
<dbReference type="PROSITE" id="PS52016">
    <property type="entry name" value="TONB_DEPENDENT_REC_3"/>
    <property type="match status" value="1"/>
</dbReference>
<keyword evidence="6 8" id="KW-0472">Membrane</keyword>
<evidence type="ECO:0000256" key="9">
    <source>
        <dbReference type="RuleBase" id="RU003357"/>
    </source>
</evidence>
<comment type="similarity">
    <text evidence="8 9">Belongs to the TonB-dependent receptor family.</text>
</comment>
<keyword evidence="7 8" id="KW-0998">Cell outer membrane</keyword>
<dbReference type="InterPro" id="IPR012910">
    <property type="entry name" value="Plug_dom"/>
</dbReference>
<evidence type="ECO:0000259" key="12">
    <source>
        <dbReference type="Pfam" id="PF07715"/>
    </source>
</evidence>
<name>A0A9X2KKL9_9SPHN</name>
<keyword evidence="3 8" id="KW-1134">Transmembrane beta strand</keyword>
<evidence type="ECO:0000256" key="8">
    <source>
        <dbReference type="PROSITE-ProRule" id="PRU01360"/>
    </source>
</evidence>
<dbReference type="Pfam" id="PF00593">
    <property type="entry name" value="TonB_dep_Rec_b-barrel"/>
    <property type="match status" value="1"/>
</dbReference>
<dbReference type="SUPFAM" id="SSF56935">
    <property type="entry name" value="Porins"/>
    <property type="match status" value="1"/>
</dbReference>
<keyword evidence="14" id="KW-1185">Reference proteome</keyword>
<feature type="domain" description="TonB-dependent receptor-like beta-barrel" evidence="11">
    <location>
        <begin position="401"/>
        <end position="915"/>
    </location>
</feature>
<keyword evidence="5 9" id="KW-0798">TonB box</keyword>
<dbReference type="InterPro" id="IPR000531">
    <property type="entry name" value="Beta-barrel_TonB"/>
</dbReference>
<keyword evidence="4 8" id="KW-0812">Transmembrane</keyword>
<feature type="chain" id="PRO_5040872057" evidence="10">
    <location>
        <begin position="26"/>
        <end position="957"/>
    </location>
</feature>
<evidence type="ECO:0000256" key="6">
    <source>
        <dbReference type="ARBA" id="ARBA00023136"/>
    </source>
</evidence>
<accession>A0A9X2KKL9</accession>
<evidence type="ECO:0000259" key="11">
    <source>
        <dbReference type="Pfam" id="PF00593"/>
    </source>
</evidence>
<evidence type="ECO:0000256" key="5">
    <source>
        <dbReference type="ARBA" id="ARBA00023077"/>
    </source>
</evidence>